<evidence type="ECO:0000256" key="1">
    <source>
        <dbReference type="SAM" id="MobiDB-lite"/>
    </source>
</evidence>
<keyword evidence="3" id="KW-1185">Reference proteome</keyword>
<feature type="compositionally biased region" description="Basic and acidic residues" evidence="1">
    <location>
        <begin position="101"/>
        <end position="117"/>
    </location>
</feature>
<dbReference type="GO" id="GO:0005739">
    <property type="term" value="C:mitochondrion"/>
    <property type="evidence" value="ECO:0007669"/>
    <property type="project" value="TreeGrafter"/>
</dbReference>
<dbReference type="GO" id="GO:0010506">
    <property type="term" value="P:regulation of autophagy"/>
    <property type="evidence" value="ECO:0007669"/>
    <property type="project" value="TreeGrafter"/>
</dbReference>
<reference evidence="2 3" key="1">
    <citation type="submission" date="2024-04" db="EMBL/GenBank/DDBJ databases">
        <authorList>
            <person name="Waldvogel A.-M."/>
            <person name="Schoenle A."/>
        </authorList>
    </citation>
    <scope>NUCLEOTIDE SEQUENCE [LARGE SCALE GENOMIC DNA]</scope>
</reference>
<evidence type="ECO:0000313" key="2">
    <source>
        <dbReference type="EMBL" id="CAL1578055.1"/>
    </source>
</evidence>
<sequence length="125" mass="14009">MKPRRLLLSLPHLPTITETLEDMTPQSLPVYPPHTLPSLDDDYMASMRALACPSEAPSCGPVRLHRGQRGRPSAKASLKLPSTAPRVLRTHRSLSQCPEESSVRLSRERDCRGKDPVDWLFGQRT</sequence>
<dbReference type="AlphaFoldDB" id="A0AAV2JQR0"/>
<feature type="region of interest" description="Disordered" evidence="1">
    <location>
        <begin position="56"/>
        <end position="125"/>
    </location>
</feature>
<dbReference type="PANTHER" id="PTHR15426">
    <property type="entry name" value="PROTEIN DEPP1"/>
    <property type="match status" value="1"/>
</dbReference>
<gene>
    <name evidence="2" type="ORF">KC01_LOCUS9282</name>
</gene>
<proteinExistence type="predicted"/>
<dbReference type="Proteomes" id="UP001497482">
    <property type="component" value="Chromosome 13"/>
</dbReference>
<name>A0AAV2JQR0_KNICA</name>
<protein>
    <submittedName>
        <fullName evidence="2">Uncharacterized protein</fullName>
    </submittedName>
</protein>
<dbReference type="PANTHER" id="PTHR15426:SF6">
    <property type="entry name" value="PROTEIN DEPP1"/>
    <property type="match status" value="1"/>
</dbReference>
<evidence type="ECO:0000313" key="3">
    <source>
        <dbReference type="Proteomes" id="UP001497482"/>
    </source>
</evidence>
<accession>A0AAV2JQR0</accession>
<dbReference type="InterPro" id="IPR020133">
    <property type="entry name" value="DEPP"/>
</dbReference>
<dbReference type="EMBL" id="OZ035835">
    <property type="protein sequence ID" value="CAL1578055.1"/>
    <property type="molecule type" value="Genomic_DNA"/>
</dbReference>
<organism evidence="2 3">
    <name type="scientific">Knipowitschia caucasica</name>
    <name type="common">Caucasian dwarf goby</name>
    <name type="synonym">Pomatoschistus caucasicus</name>
    <dbReference type="NCBI Taxonomy" id="637954"/>
    <lineage>
        <taxon>Eukaryota</taxon>
        <taxon>Metazoa</taxon>
        <taxon>Chordata</taxon>
        <taxon>Craniata</taxon>
        <taxon>Vertebrata</taxon>
        <taxon>Euteleostomi</taxon>
        <taxon>Actinopterygii</taxon>
        <taxon>Neopterygii</taxon>
        <taxon>Teleostei</taxon>
        <taxon>Neoteleostei</taxon>
        <taxon>Acanthomorphata</taxon>
        <taxon>Gobiaria</taxon>
        <taxon>Gobiiformes</taxon>
        <taxon>Gobioidei</taxon>
        <taxon>Gobiidae</taxon>
        <taxon>Gobiinae</taxon>
        <taxon>Knipowitschia</taxon>
    </lineage>
</organism>